<evidence type="ECO:0000256" key="3">
    <source>
        <dbReference type="ARBA" id="ARBA00022602"/>
    </source>
</evidence>
<dbReference type="OrthoDB" id="257049at2"/>
<dbReference type="InterPro" id="IPR001330">
    <property type="entry name" value="Prenyltrans"/>
</dbReference>
<organism evidence="11 12">
    <name type="scientific">Polystyrenella longa</name>
    <dbReference type="NCBI Taxonomy" id="2528007"/>
    <lineage>
        <taxon>Bacteria</taxon>
        <taxon>Pseudomonadati</taxon>
        <taxon>Planctomycetota</taxon>
        <taxon>Planctomycetia</taxon>
        <taxon>Planctomycetales</taxon>
        <taxon>Planctomycetaceae</taxon>
        <taxon>Polystyrenella</taxon>
    </lineage>
</organism>
<feature type="domain" description="Prenyltransferase alpha-alpha toroid" evidence="10">
    <location>
        <begin position="31"/>
        <end position="69"/>
    </location>
</feature>
<name>A0A518CGS9_9PLAN</name>
<evidence type="ECO:0000256" key="1">
    <source>
        <dbReference type="ARBA" id="ARBA00001947"/>
    </source>
</evidence>
<dbReference type="SUPFAM" id="SSF48239">
    <property type="entry name" value="Terpenoid cyclases/Protein prenyltransferases"/>
    <property type="match status" value="2"/>
</dbReference>
<feature type="domain" description="Prenyltransferase alpha-alpha toroid" evidence="10">
    <location>
        <begin position="110"/>
        <end position="312"/>
    </location>
</feature>
<keyword evidence="5" id="KW-0479">Metal-binding</keyword>
<keyword evidence="4 11" id="KW-0808">Transferase</keyword>
<evidence type="ECO:0000256" key="7">
    <source>
        <dbReference type="ARBA" id="ARBA00022833"/>
    </source>
</evidence>
<dbReference type="EMBL" id="CP036281">
    <property type="protein sequence ID" value="QDU78427.1"/>
    <property type="molecule type" value="Genomic_DNA"/>
</dbReference>
<proteinExistence type="inferred from homology"/>
<keyword evidence="7" id="KW-0862">Zinc</keyword>
<dbReference type="CDD" id="cd00688">
    <property type="entry name" value="ISOPREN_C2_like"/>
    <property type="match status" value="1"/>
</dbReference>
<evidence type="ECO:0000256" key="8">
    <source>
        <dbReference type="ARBA" id="ARBA00030816"/>
    </source>
</evidence>
<sequence>MTAEPYLIQLATRLSFGLREWDEERCIRHARFIQAQQQEDGGFKGRDGDSDLYYTSFALRGLTLVSQLTPEIAERTIPFLQEHQPLRLNVVDLISWLNSALMLQVTTGVDLTSAFSADLVPQLMDRLESFRREDGGYAKSDQGAAGSTYQSFLTALCYQFLGQSVPRPNALIQFLYDRQREDGGFVEIAPMKRSGTNPTAAAVVMLNILDAWDQELEEDLLHFLKEVRSDEGGFQANTRIPFADGLSTFTGLLTLQDLNIPANRLLKADRIRNLFETQLEFPTGGFRGAHWDDQADVEYTFYGLGTLALLNAEES</sequence>
<gene>
    <name evidence="11" type="ORF">Pla110_01280</name>
</gene>
<keyword evidence="3" id="KW-0637">Prenyltransferase</keyword>
<comment type="similarity">
    <text evidence="2">Belongs to the protein prenyltransferase subunit beta family.</text>
</comment>
<evidence type="ECO:0000313" key="11">
    <source>
        <dbReference type="EMBL" id="QDU78427.1"/>
    </source>
</evidence>
<evidence type="ECO:0000313" key="12">
    <source>
        <dbReference type="Proteomes" id="UP000317178"/>
    </source>
</evidence>
<dbReference type="PANTHER" id="PTHR11774">
    <property type="entry name" value="GERANYLGERANYL TRANSFERASE TYPE BETA SUBUNIT"/>
    <property type="match status" value="1"/>
</dbReference>
<accession>A0A518CGS9</accession>
<evidence type="ECO:0000256" key="9">
    <source>
        <dbReference type="ARBA" id="ARBA00032766"/>
    </source>
</evidence>
<dbReference type="GO" id="GO:0046872">
    <property type="term" value="F:metal ion binding"/>
    <property type="evidence" value="ECO:0007669"/>
    <property type="project" value="UniProtKB-KW"/>
</dbReference>
<dbReference type="InterPro" id="IPR008930">
    <property type="entry name" value="Terpenoid_cyclase/PrenylTrfase"/>
</dbReference>
<dbReference type="PANTHER" id="PTHR11774:SF11">
    <property type="entry name" value="GERANYLGERANYL TRANSFERASE TYPE-2 SUBUNIT BETA"/>
    <property type="match status" value="1"/>
</dbReference>
<evidence type="ECO:0000256" key="4">
    <source>
        <dbReference type="ARBA" id="ARBA00022679"/>
    </source>
</evidence>
<keyword evidence="12" id="KW-1185">Reference proteome</keyword>
<evidence type="ECO:0000256" key="5">
    <source>
        <dbReference type="ARBA" id="ARBA00022723"/>
    </source>
</evidence>
<keyword evidence="6" id="KW-0677">Repeat</keyword>
<protein>
    <recommendedName>
        <fullName evidence="8">Geranylgeranyl transferase type II subunit beta</fullName>
    </recommendedName>
    <alternativeName>
        <fullName evidence="9">Type II protein geranyl-geranyltransferase subunit beta</fullName>
    </alternativeName>
</protein>
<comment type="cofactor">
    <cofactor evidence="1">
        <name>Zn(2+)</name>
        <dbReference type="ChEBI" id="CHEBI:29105"/>
    </cofactor>
</comment>
<evidence type="ECO:0000259" key="10">
    <source>
        <dbReference type="Pfam" id="PF00432"/>
    </source>
</evidence>
<dbReference type="Gene3D" id="1.50.10.20">
    <property type="match status" value="2"/>
</dbReference>
<reference evidence="11 12" key="1">
    <citation type="submission" date="2019-02" db="EMBL/GenBank/DDBJ databases">
        <title>Deep-cultivation of Planctomycetes and their phenomic and genomic characterization uncovers novel biology.</title>
        <authorList>
            <person name="Wiegand S."/>
            <person name="Jogler M."/>
            <person name="Boedeker C."/>
            <person name="Pinto D."/>
            <person name="Vollmers J."/>
            <person name="Rivas-Marin E."/>
            <person name="Kohn T."/>
            <person name="Peeters S.H."/>
            <person name="Heuer A."/>
            <person name="Rast P."/>
            <person name="Oberbeckmann S."/>
            <person name="Bunk B."/>
            <person name="Jeske O."/>
            <person name="Meyerdierks A."/>
            <person name="Storesund J.E."/>
            <person name="Kallscheuer N."/>
            <person name="Luecker S."/>
            <person name="Lage O.M."/>
            <person name="Pohl T."/>
            <person name="Merkel B.J."/>
            <person name="Hornburger P."/>
            <person name="Mueller R.-W."/>
            <person name="Bruemmer F."/>
            <person name="Labrenz M."/>
            <person name="Spormann A.M."/>
            <person name="Op den Camp H."/>
            <person name="Overmann J."/>
            <person name="Amann R."/>
            <person name="Jetten M.S.M."/>
            <person name="Mascher T."/>
            <person name="Medema M.H."/>
            <person name="Devos D.P."/>
            <person name="Kaster A.-K."/>
            <person name="Ovreas L."/>
            <person name="Rohde M."/>
            <person name="Galperin M.Y."/>
            <person name="Jogler C."/>
        </authorList>
    </citation>
    <scope>NUCLEOTIDE SEQUENCE [LARGE SCALE GENOMIC DNA]</scope>
    <source>
        <strain evidence="11 12">Pla110</strain>
    </source>
</reference>
<evidence type="ECO:0000256" key="2">
    <source>
        <dbReference type="ARBA" id="ARBA00010497"/>
    </source>
</evidence>
<dbReference type="AlphaFoldDB" id="A0A518CGS9"/>
<dbReference type="GO" id="GO:0008318">
    <property type="term" value="F:protein prenyltransferase activity"/>
    <property type="evidence" value="ECO:0007669"/>
    <property type="project" value="InterPro"/>
</dbReference>
<dbReference type="Proteomes" id="UP000317178">
    <property type="component" value="Chromosome"/>
</dbReference>
<dbReference type="KEGG" id="plon:Pla110_01280"/>
<dbReference type="InterPro" id="IPR045089">
    <property type="entry name" value="PGGT1B-like"/>
</dbReference>
<evidence type="ECO:0000256" key="6">
    <source>
        <dbReference type="ARBA" id="ARBA00022737"/>
    </source>
</evidence>
<dbReference type="Pfam" id="PF00432">
    <property type="entry name" value="Prenyltrans"/>
    <property type="match status" value="2"/>
</dbReference>